<gene>
    <name evidence="2" type="ORF">FB550_1169</name>
</gene>
<proteinExistence type="predicted"/>
<feature type="transmembrane region" description="Helical" evidence="1">
    <location>
        <begin position="91"/>
        <end position="111"/>
    </location>
</feature>
<keyword evidence="1" id="KW-0472">Membrane</keyword>
<reference evidence="2 3" key="1">
    <citation type="submission" date="2019-06" db="EMBL/GenBank/DDBJ databases">
        <title>Sorghum-associated microbial communities from plants grown in Nebraska, USA.</title>
        <authorList>
            <person name="Schachtman D."/>
        </authorList>
    </citation>
    <scope>NUCLEOTIDE SEQUENCE [LARGE SCALE GENOMIC DNA]</scope>
    <source>
        <strain evidence="2 3">2482</strain>
    </source>
</reference>
<feature type="transmembrane region" description="Helical" evidence="1">
    <location>
        <begin position="147"/>
        <end position="164"/>
    </location>
</feature>
<sequence length="169" mass="20571">MRTVLCLILLLCCWKWGDWKNWQKYYPTILYMIVNQFLYIFFVDGRYFLWKMESENFLLNRTFSVLVAAFIIFPCIIILFLSYLPKSLIRQIGHLILWGFILCAIEGVMFLNEKITYHHGWNYWWSIAFNFLIVTMLRLHYYKPITAWLVSFVFTAFFVIYFNVPLPEH</sequence>
<feature type="transmembrane region" description="Helical" evidence="1">
    <location>
        <begin position="63"/>
        <end position="85"/>
    </location>
</feature>
<dbReference type="Proteomes" id="UP000319671">
    <property type="component" value="Unassembled WGS sequence"/>
</dbReference>
<feature type="transmembrane region" description="Helical" evidence="1">
    <location>
        <begin position="123"/>
        <end position="141"/>
    </location>
</feature>
<protein>
    <submittedName>
        <fullName evidence="2">Uncharacterized protein</fullName>
    </submittedName>
</protein>
<dbReference type="AlphaFoldDB" id="A0A561CPN5"/>
<evidence type="ECO:0000313" key="2">
    <source>
        <dbReference type="EMBL" id="TWD93195.1"/>
    </source>
</evidence>
<evidence type="ECO:0000256" key="1">
    <source>
        <dbReference type="SAM" id="Phobius"/>
    </source>
</evidence>
<accession>A0A561CPN5</accession>
<keyword evidence="1" id="KW-0812">Transmembrane</keyword>
<dbReference type="NCBIfam" id="NF041644">
    <property type="entry name" value="CBO0543_fam"/>
    <property type="match status" value="1"/>
</dbReference>
<dbReference type="EMBL" id="VIVN01000016">
    <property type="protein sequence ID" value="TWD93195.1"/>
    <property type="molecule type" value="Genomic_DNA"/>
</dbReference>
<organism evidence="2 3">
    <name type="scientific">Neobacillus bataviensis</name>
    <dbReference type="NCBI Taxonomy" id="220685"/>
    <lineage>
        <taxon>Bacteria</taxon>
        <taxon>Bacillati</taxon>
        <taxon>Bacillota</taxon>
        <taxon>Bacilli</taxon>
        <taxon>Bacillales</taxon>
        <taxon>Bacillaceae</taxon>
        <taxon>Neobacillus</taxon>
    </lineage>
</organism>
<evidence type="ECO:0000313" key="3">
    <source>
        <dbReference type="Proteomes" id="UP000319671"/>
    </source>
</evidence>
<keyword evidence="1" id="KW-1133">Transmembrane helix</keyword>
<dbReference type="RefSeq" id="WP_144567657.1">
    <property type="nucleotide sequence ID" value="NZ_VIVN01000016.1"/>
</dbReference>
<comment type="caution">
    <text evidence="2">The sequence shown here is derived from an EMBL/GenBank/DDBJ whole genome shotgun (WGS) entry which is preliminary data.</text>
</comment>
<dbReference type="InterPro" id="IPR048147">
    <property type="entry name" value="CBO0543-like"/>
</dbReference>
<keyword evidence="3" id="KW-1185">Reference proteome</keyword>
<feature type="transmembrane region" description="Helical" evidence="1">
    <location>
        <begin position="25"/>
        <end position="42"/>
    </location>
</feature>
<name>A0A561CPN5_9BACI</name>